<dbReference type="PANTHER" id="PTHR13593:SF148">
    <property type="entry name" value="PHOSPHATIDYLINOSITOL-SPECIFIC PHOSPHOLIPASE C X DOMAIN-CONTAINING PROTEIN"/>
    <property type="match status" value="1"/>
</dbReference>
<dbReference type="RefSeq" id="XP_007918624.1">
    <property type="nucleotide sequence ID" value="XM_007920433.1"/>
</dbReference>
<dbReference type="SMART" id="SM00148">
    <property type="entry name" value="PLCXc"/>
    <property type="match status" value="1"/>
</dbReference>
<dbReference type="GO" id="GO:0006629">
    <property type="term" value="P:lipid metabolic process"/>
    <property type="evidence" value="ECO:0007669"/>
    <property type="project" value="InterPro"/>
</dbReference>
<dbReference type="HOGENOM" id="CLU_024117_3_0_1"/>
<proteinExistence type="predicted"/>
<feature type="compositionally biased region" description="Low complexity" evidence="1">
    <location>
        <begin position="222"/>
        <end position="232"/>
    </location>
</feature>
<dbReference type="InterPro" id="IPR000909">
    <property type="entry name" value="PLipase_C_PInositol-sp_X_dom"/>
</dbReference>
<dbReference type="SUPFAM" id="SSF51695">
    <property type="entry name" value="PLC-like phosphodiesterases"/>
    <property type="match status" value="1"/>
</dbReference>
<dbReference type="EMBL" id="KB933328">
    <property type="protein sequence ID" value="EON96564.1"/>
    <property type="molecule type" value="Genomic_DNA"/>
</dbReference>
<dbReference type="Pfam" id="PF00388">
    <property type="entry name" value="PI-PLC-X"/>
    <property type="match status" value="1"/>
</dbReference>
<organism evidence="3 4">
    <name type="scientific">Phaeoacremonium minimum (strain UCR-PA7)</name>
    <name type="common">Esca disease fungus</name>
    <name type="synonym">Togninia minima</name>
    <dbReference type="NCBI Taxonomy" id="1286976"/>
    <lineage>
        <taxon>Eukaryota</taxon>
        <taxon>Fungi</taxon>
        <taxon>Dikarya</taxon>
        <taxon>Ascomycota</taxon>
        <taxon>Pezizomycotina</taxon>
        <taxon>Sordariomycetes</taxon>
        <taxon>Sordariomycetidae</taxon>
        <taxon>Togniniales</taxon>
        <taxon>Togniniaceae</taxon>
        <taxon>Phaeoacremonium</taxon>
    </lineage>
</organism>
<feature type="compositionally biased region" description="Acidic residues" evidence="1">
    <location>
        <begin position="233"/>
        <end position="245"/>
    </location>
</feature>
<evidence type="ECO:0000259" key="2">
    <source>
        <dbReference type="SMART" id="SM00148"/>
    </source>
</evidence>
<evidence type="ECO:0000256" key="1">
    <source>
        <dbReference type="SAM" id="MobiDB-lite"/>
    </source>
</evidence>
<name>R8BBB4_PHAM7</name>
<dbReference type="PANTHER" id="PTHR13593">
    <property type="match status" value="1"/>
</dbReference>
<reference evidence="4" key="1">
    <citation type="journal article" date="2013" name="Genome Announc.">
        <title>Draft genome sequence of the ascomycete Phaeoacremonium aleophilum strain UCR-PA7, a causal agent of the esca disease complex in grapevines.</title>
        <authorList>
            <person name="Blanco-Ulate B."/>
            <person name="Rolshausen P."/>
            <person name="Cantu D."/>
        </authorList>
    </citation>
    <scope>NUCLEOTIDE SEQUENCE [LARGE SCALE GENOMIC DNA]</scope>
    <source>
        <strain evidence="4">UCR-PA7</strain>
    </source>
</reference>
<keyword evidence="4" id="KW-1185">Reference proteome</keyword>
<dbReference type="PROSITE" id="PS50007">
    <property type="entry name" value="PIPLC_X_DOMAIN"/>
    <property type="match status" value="1"/>
</dbReference>
<dbReference type="AlphaFoldDB" id="R8BBB4"/>
<protein>
    <submittedName>
        <fullName evidence="3">Putative phosphatidylinositol phospholipase c protein</fullName>
    </submittedName>
</protein>
<dbReference type="Gene3D" id="3.20.20.190">
    <property type="entry name" value="Phosphatidylinositol (PI) phosphodiesterase"/>
    <property type="match status" value="1"/>
</dbReference>
<dbReference type="InterPro" id="IPR017946">
    <property type="entry name" value="PLC-like_Pdiesterase_TIM-brl"/>
</dbReference>
<dbReference type="eggNOG" id="ENOG502QT3N">
    <property type="taxonomic scope" value="Eukaryota"/>
</dbReference>
<dbReference type="KEGG" id="tmn:UCRPA7_7913"/>
<dbReference type="GeneID" id="19328714"/>
<dbReference type="GO" id="GO:0008081">
    <property type="term" value="F:phosphoric diester hydrolase activity"/>
    <property type="evidence" value="ECO:0007669"/>
    <property type="project" value="InterPro"/>
</dbReference>
<dbReference type="OrthoDB" id="1046782at2759"/>
<feature type="domain" description="Phosphatidylinositol-specific phospholipase C X" evidence="2">
    <location>
        <begin position="3"/>
        <end position="151"/>
    </location>
</feature>
<gene>
    <name evidence="3" type="ORF">UCRPA7_7913</name>
</gene>
<evidence type="ECO:0000313" key="3">
    <source>
        <dbReference type="EMBL" id="EON96564.1"/>
    </source>
</evidence>
<evidence type="ECO:0000313" key="4">
    <source>
        <dbReference type="Proteomes" id="UP000014074"/>
    </source>
</evidence>
<accession>R8BBB4</accession>
<feature type="region of interest" description="Disordered" evidence="1">
    <location>
        <begin position="219"/>
        <end position="261"/>
    </location>
</feature>
<dbReference type="Proteomes" id="UP000014074">
    <property type="component" value="Unassembled WGS sequence"/>
</dbReference>
<sequence>MTIPGTHDSPARTTIPFTKTQNLTITQQLALGIRFFDLRLRLHKDGRLYCYHGGIPLGWPRTLSFESVMDEIWDFLNPPSAENEPTETVLISINNDNNSRGIGNAPAIFYNAIGAAIISTPPYPDGTSRWVVETVTSRLGDVRGRAVLLRRYPGHPAIKPALRHGLDLSAWVNDSPDFTIVTPTGVVVRLQDKWKYSERIGLRDLVASKSAYVEAMFQRAMSSRPSTPSGSDSDPDSDSDSDASVDDFVLVRPRHDATRTSPSNRGEVWFVNFCSAVGEPMEHGEVAQARWVAVGGYSNAGEWIDGVNVSIGDYLRKQGAGGAGKRRLGIVPMDYPELPQGNDLVSQLIETNF</sequence>
<dbReference type="InterPro" id="IPR051057">
    <property type="entry name" value="PI-PLC_domain"/>
</dbReference>